<evidence type="ECO:0000256" key="2">
    <source>
        <dbReference type="ARBA" id="ARBA00007957"/>
    </source>
</evidence>
<keyword evidence="9" id="KW-0238">DNA-binding</keyword>
<keyword evidence="13" id="KW-1185">Reference proteome</keyword>
<dbReference type="InterPro" id="IPR036388">
    <property type="entry name" value="WH-like_DNA-bd_sf"/>
</dbReference>
<keyword evidence="7" id="KW-0862">Zinc</keyword>
<comment type="similarity">
    <text evidence="2">Belongs to the Fur family.</text>
</comment>
<dbReference type="InterPro" id="IPR043135">
    <property type="entry name" value="Fur_C"/>
</dbReference>
<evidence type="ECO:0000313" key="12">
    <source>
        <dbReference type="EMBL" id="GAA2363287.1"/>
    </source>
</evidence>
<organism evidence="12 13">
    <name type="scientific">Saccharopolyspora halophila</name>
    <dbReference type="NCBI Taxonomy" id="405551"/>
    <lineage>
        <taxon>Bacteria</taxon>
        <taxon>Bacillati</taxon>
        <taxon>Actinomycetota</taxon>
        <taxon>Actinomycetes</taxon>
        <taxon>Pseudonocardiales</taxon>
        <taxon>Pseudonocardiaceae</taxon>
        <taxon>Saccharopolyspora</taxon>
    </lineage>
</organism>
<evidence type="ECO:0000256" key="7">
    <source>
        <dbReference type="ARBA" id="ARBA00022833"/>
    </source>
</evidence>
<dbReference type="SUPFAM" id="SSF46785">
    <property type="entry name" value="Winged helix' DNA-binding domain"/>
    <property type="match status" value="1"/>
</dbReference>
<name>A0ABN3GX59_9PSEU</name>
<reference evidence="12 13" key="1">
    <citation type="journal article" date="2019" name="Int. J. Syst. Evol. Microbiol.">
        <title>The Global Catalogue of Microorganisms (GCM) 10K type strain sequencing project: providing services to taxonomists for standard genome sequencing and annotation.</title>
        <authorList>
            <consortium name="The Broad Institute Genomics Platform"/>
            <consortium name="The Broad Institute Genome Sequencing Center for Infectious Disease"/>
            <person name="Wu L."/>
            <person name="Ma J."/>
        </authorList>
    </citation>
    <scope>NUCLEOTIDE SEQUENCE [LARGE SCALE GENOMIC DNA]</scope>
    <source>
        <strain evidence="12 13">JCM 16221</strain>
    </source>
</reference>
<evidence type="ECO:0000256" key="11">
    <source>
        <dbReference type="SAM" id="MobiDB-lite"/>
    </source>
</evidence>
<evidence type="ECO:0000256" key="8">
    <source>
        <dbReference type="ARBA" id="ARBA00023015"/>
    </source>
</evidence>
<keyword evidence="4" id="KW-0963">Cytoplasm</keyword>
<gene>
    <name evidence="12" type="ORF">GCM10009854_48740</name>
</gene>
<evidence type="ECO:0000256" key="6">
    <source>
        <dbReference type="ARBA" id="ARBA00022723"/>
    </source>
</evidence>
<evidence type="ECO:0000313" key="13">
    <source>
        <dbReference type="Proteomes" id="UP001501218"/>
    </source>
</evidence>
<dbReference type="PANTHER" id="PTHR33202">
    <property type="entry name" value="ZINC UPTAKE REGULATION PROTEIN"/>
    <property type="match status" value="1"/>
</dbReference>
<dbReference type="InterPro" id="IPR036390">
    <property type="entry name" value="WH_DNA-bd_sf"/>
</dbReference>
<dbReference type="Proteomes" id="UP001501218">
    <property type="component" value="Unassembled WGS sequence"/>
</dbReference>
<dbReference type="Gene3D" id="3.30.1490.190">
    <property type="match status" value="1"/>
</dbReference>
<evidence type="ECO:0000256" key="9">
    <source>
        <dbReference type="ARBA" id="ARBA00023125"/>
    </source>
</evidence>
<dbReference type="Gene3D" id="1.10.10.10">
    <property type="entry name" value="Winged helix-like DNA-binding domain superfamily/Winged helix DNA-binding domain"/>
    <property type="match status" value="1"/>
</dbReference>
<comment type="subunit">
    <text evidence="3">Homodimer.</text>
</comment>
<dbReference type="InterPro" id="IPR002481">
    <property type="entry name" value="FUR"/>
</dbReference>
<feature type="region of interest" description="Disordered" evidence="11">
    <location>
        <begin position="141"/>
        <end position="173"/>
    </location>
</feature>
<evidence type="ECO:0000256" key="3">
    <source>
        <dbReference type="ARBA" id="ARBA00011738"/>
    </source>
</evidence>
<evidence type="ECO:0000256" key="4">
    <source>
        <dbReference type="ARBA" id="ARBA00022490"/>
    </source>
</evidence>
<comment type="caution">
    <text evidence="12">The sequence shown here is derived from an EMBL/GenBank/DDBJ whole genome shotgun (WGS) entry which is preliminary data.</text>
</comment>
<dbReference type="CDD" id="cd07153">
    <property type="entry name" value="Fur_like"/>
    <property type="match status" value="1"/>
</dbReference>
<accession>A0ABN3GX59</accession>
<protein>
    <recommendedName>
        <fullName evidence="14">Transcriptional repressor</fullName>
    </recommendedName>
</protein>
<dbReference type="PANTHER" id="PTHR33202:SF2">
    <property type="entry name" value="FERRIC UPTAKE REGULATION PROTEIN"/>
    <property type="match status" value="1"/>
</dbReference>
<dbReference type="Pfam" id="PF01475">
    <property type="entry name" value="FUR"/>
    <property type="match status" value="1"/>
</dbReference>
<proteinExistence type="inferred from homology"/>
<keyword evidence="8" id="KW-0805">Transcription regulation</keyword>
<feature type="compositionally biased region" description="Polar residues" evidence="11">
    <location>
        <begin position="143"/>
        <end position="173"/>
    </location>
</feature>
<dbReference type="EMBL" id="BAAARA010000024">
    <property type="protein sequence ID" value="GAA2363287.1"/>
    <property type="molecule type" value="Genomic_DNA"/>
</dbReference>
<evidence type="ECO:0000256" key="10">
    <source>
        <dbReference type="ARBA" id="ARBA00023163"/>
    </source>
</evidence>
<evidence type="ECO:0008006" key="14">
    <source>
        <dbReference type="Google" id="ProtNLM"/>
    </source>
</evidence>
<evidence type="ECO:0000256" key="1">
    <source>
        <dbReference type="ARBA" id="ARBA00004496"/>
    </source>
</evidence>
<evidence type="ECO:0000256" key="5">
    <source>
        <dbReference type="ARBA" id="ARBA00022491"/>
    </source>
</evidence>
<keyword evidence="6" id="KW-0479">Metal-binding</keyword>
<comment type="subcellular location">
    <subcellularLocation>
        <location evidence="1">Cytoplasm</location>
    </subcellularLocation>
</comment>
<keyword evidence="5" id="KW-0678">Repressor</keyword>
<sequence>MPTSGYSLTSGATPQQRTVLQTLARTRRFISAQSLHSAIRSSGTRIGLATVYRALHAFVESGCAHTMHDTDGTQLFSIAPADGLGYHLVCHECRRHIPISVAFAEERATRIADAHGFTDMEVIIEVSGRCHTCASRDDRNATPLLSSTNSAPRPTPCNTTRSTLTADDQPSTG</sequence>
<keyword evidence="10" id="KW-0804">Transcription</keyword>
<dbReference type="RefSeq" id="WP_344137692.1">
    <property type="nucleotide sequence ID" value="NZ_BAAARA010000024.1"/>
</dbReference>